<dbReference type="Proteomes" id="UP000539372">
    <property type="component" value="Unassembled WGS sequence"/>
</dbReference>
<dbReference type="GO" id="GO:0003700">
    <property type="term" value="F:DNA-binding transcription factor activity"/>
    <property type="evidence" value="ECO:0007669"/>
    <property type="project" value="InterPro"/>
</dbReference>
<protein>
    <submittedName>
        <fullName evidence="2">Metalloregulator ArsR/SmtB family transcription factor</fullName>
    </submittedName>
</protein>
<proteinExistence type="predicted"/>
<dbReference type="EMBL" id="JABBNT010000004">
    <property type="protein sequence ID" value="NMM45907.1"/>
    <property type="molecule type" value="Genomic_DNA"/>
</dbReference>
<evidence type="ECO:0000259" key="1">
    <source>
        <dbReference type="PROSITE" id="PS50987"/>
    </source>
</evidence>
<dbReference type="InterPro" id="IPR013216">
    <property type="entry name" value="Methyltransf_11"/>
</dbReference>
<dbReference type="RefSeq" id="WP_169626281.1">
    <property type="nucleotide sequence ID" value="NZ_JABBNT010000004.1"/>
</dbReference>
<dbReference type="SUPFAM" id="SSF46785">
    <property type="entry name" value="Winged helix' DNA-binding domain"/>
    <property type="match status" value="1"/>
</dbReference>
<dbReference type="InterPro" id="IPR036390">
    <property type="entry name" value="WH_DNA-bd_sf"/>
</dbReference>
<comment type="caution">
    <text evidence="2">The sequence shown here is derived from an EMBL/GenBank/DDBJ whole genome shotgun (WGS) entry which is preliminary data.</text>
</comment>
<keyword evidence="3" id="KW-1185">Reference proteome</keyword>
<dbReference type="PRINTS" id="PR00778">
    <property type="entry name" value="HTHARSR"/>
</dbReference>
<dbReference type="SUPFAM" id="SSF53335">
    <property type="entry name" value="S-adenosyl-L-methionine-dependent methyltransferases"/>
    <property type="match status" value="1"/>
</dbReference>
<dbReference type="Pfam" id="PF01022">
    <property type="entry name" value="HTH_5"/>
    <property type="match status" value="1"/>
</dbReference>
<gene>
    <name evidence="2" type="ORF">HH303_15525</name>
</gene>
<dbReference type="CDD" id="cd02440">
    <property type="entry name" value="AdoMet_MTases"/>
    <property type="match status" value="1"/>
</dbReference>
<dbReference type="AlphaFoldDB" id="A0A7Y0HHG9"/>
<sequence length="322" mass="35631">MDKLLQAMRAVAEPTRLRILNLVAHSELTVSDLVGLLSQSQPRLSRHLKLLVEGGVLERHQEGSWARYRLSGSTGLSDENIAADFASAVLDLLPHDDTVLARDLERLDRLRQKRDAEAAAYFKRNAAQWNQIRAMHVDEDDLLGSLRTVTAGWHLGRYIDIGTGTGKLLEFFGPQTDRAVGIDLSPDMLRVARATVEREGLSHCQVRQGNMYELPCADGEFDTASFHMVLHYADDPTLALSEASRALAPGGRILIVDFAAHNLAELRAQYAHRWPGFTDEQMESWLASAGFADVVVDRLEGGPLTVCIWSARKAVIEKEAVA</sequence>
<dbReference type="InterPro" id="IPR011991">
    <property type="entry name" value="ArsR-like_HTH"/>
</dbReference>
<evidence type="ECO:0000313" key="2">
    <source>
        <dbReference type="EMBL" id="NMM45907.1"/>
    </source>
</evidence>
<accession>A0A7Y0HHG9</accession>
<reference evidence="2 3" key="1">
    <citation type="submission" date="2020-04" db="EMBL/GenBank/DDBJ databases">
        <title>Rhodospirillaceae bacterium KN72 isolated from deep sea.</title>
        <authorList>
            <person name="Zhang D.-C."/>
        </authorList>
    </citation>
    <scope>NUCLEOTIDE SEQUENCE [LARGE SCALE GENOMIC DNA]</scope>
    <source>
        <strain evidence="2 3">KN72</strain>
    </source>
</reference>
<dbReference type="InterPro" id="IPR001845">
    <property type="entry name" value="HTH_ArsR_DNA-bd_dom"/>
</dbReference>
<dbReference type="InterPro" id="IPR029063">
    <property type="entry name" value="SAM-dependent_MTases_sf"/>
</dbReference>
<dbReference type="GO" id="GO:0008757">
    <property type="term" value="F:S-adenosylmethionine-dependent methyltransferase activity"/>
    <property type="evidence" value="ECO:0007669"/>
    <property type="project" value="InterPro"/>
</dbReference>
<dbReference type="Pfam" id="PF08241">
    <property type="entry name" value="Methyltransf_11"/>
    <property type="match status" value="1"/>
</dbReference>
<dbReference type="PANTHER" id="PTHR42912">
    <property type="entry name" value="METHYLTRANSFERASE"/>
    <property type="match status" value="1"/>
</dbReference>
<name>A0A7Y0HHG9_9PROT</name>
<dbReference type="InterPro" id="IPR036388">
    <property type="entry name" value="WH-like_DNA-bd_sf"/>
</dbReference>
<dbReference type="PANTHER" id="PTHR42912:SF80">
    <property type="entry name" value="METHYLTRANSFERASE DOMAIN-CONTAINING PROTEIN"/>
    <property type="match status" value="1"/>
</dbReference>
<dbReference type="Gene3D" id="3.40.50.150">
    <property type="entry name" value="Vaccinia Virus protein VP39"/>
    <property type="match status" value="1"/>
</dbReference>
<evidence type="ECO:0000313" key="3">
    <source>
        <dbReference type="Proteomes" id="UP000539372"/>
    </source>
</evidence>
<dbReference type="SMART" id="SM00418">
    <property type="entry name" value="HTH_ARSR"/>
    <property type="match status" value="1"/>
</dbReference>
<dbReference type="InterPro" id="IPR050508">
    <property type="entry name" value="Methyltransf_Superfamily"/>
</dbReference>
<dbReference type="CDD" id="cd00090">
    <property type="entry name" value="HTH_ARSR"/>
    <property type="match status" value="1"/>
</dbReference>
<feature type="domain" description="HTH arsR-type" evidence="1">
    <location>
        <begin position="1"/>
        <end position="96"/>
    </location>
</feature>
<dbReference type="NCBIfam" id="NF033788">
    <property type="entry name" value="HTH_metalloreg"/>
    <property type="match status" value="1"/>
</dbReference>
<dbReference type="PROSITE" id="PS50987">
    <property type="entry name" value="HTH_ARSR_2"/>
    <property type="match status" value="1"/>
</dbReference>
<organism evidence="2 3">
    <name type="scientific">Pacificispira spongiicola</name>
    <dbReference type="NCBI Taxonomy" id="2729598"/>
    <lineage>
        <taxon>Bacteria</taxon>
        <taxon>Pseudomonadati</taxon>
        <taxon>Pseudomonadota</taxon>
        <taxon>Alphaproteobacteria</taxon>
        <taxon>Rhodospirillales</taxon>
        <taxon>Rhodospirillaceae</taxon>
        <taxon>Pacificispira</taxon>
    </lineage>
</organism>
<dbReference type="Gene3D" id="1.10.10.10">
    <property type="entry name" value="Winged helix-like DNA-binding domain superfamily/Winged helix DNA-binding domain"/>
    <property type="match status" value="1"/>
</dbReference>